<comment type="cofactor">
    <cofactor evidence="1">
        <name>L-ascorbate</name>
        <dbReference type="ChEBI" id="CHEBI:38290"/>
    </cofactor>
</comment>
<gene>
    <name evidence="9" type="ORF">Ae201684_018597</name>
</gene>
<dbReference type="GO" id="GO:0031418">
    <property type="term" value="F:L-ascorbic acid binding"/>
    <property type="evidence" value="ECO:0007669"/>
    <property type="project" value="InterPro"/>
</dbReference>
<evidence type="ECO:0000256" key="2">
    <source>
        <dbReference type="ARBA" id="ARBA00022723"/>
    </source>
</evidence>
<dbReference type="GO" id="GO:0005506">
    <property type="term" value="F:iron ion binding"/>
    <property type="evidence" value="ECO:0007669"/>
    <property type="project" value="InterPro"/>
</dbReference>
<sequence>MRFLAVAVSGMRFLAVAVSCVLVAFSIVDASKPVTVYRNGESVDGVDVELSPEHVPSGKDLAEYLSTFVQVDGIYSDETQTTKATIADRVFTGKGVLIESYDDIQPNDRLYLVAPELHFVWPFVKFGHRVTVESHQSPTGKPITIESYNESPRVFLIHDFFSPEEADGLIERILAIDNEKLKLQRSGVGTGQGKKQYSDTRTSENAFDSVSPIAVTINKRAFDLLRMGEFQDELADGLQLLRYQQKQAYIPHHDYFENTPKVKWNWNPKTGGSNRFATVFLYLSNVTRGGQTVFPFADMPEGIDHSTPPSDEEMSIFEKGTWEYKMVKQCYSKLASYPRKAHAVLFYSQKGNGELDPKSEHGGCPVLEGTKWGANLWVWNKRRFGLDASTINMDFINNLLEPVDLYWSTTYMTRIPADSRTNYNTYDDHEWTIKDLNGNVLAVHRVKEEVGDKQVMSVPVQTNGKDEL</sequence>
<feature type="domain" description="Fe2OG dioxygenase" evidence="8">
    <location>
        <begin position="234"/>
        <end position="380"/>
    </location>
</feature>
<dbReference type="SUPFAM" id="SSF49468">
    <property type="entry name" value="VHL"/>
    <property type="match status" value="1"/>
</dbReference>
<dbReference type="InterPro" id="IPR044862">
    <property type="entry name" value="Pro_4_hyd_alph_FE2OG_OXY"/>
</dbReference>
<evidence type="ECO:0000256" key="4">
    <source>
        <dbReference type="ARBA" id="ARBA00023002"/>
    </source>
</evidence>
<dbReference type="PROSITE" id="PS51471">
    <property type="entry name" value="FE2OG_OXY"/>
    <property type="match status" value="1"/>
</dbReference>
<proteinExistence type="predicted"/>
<protein>
    <recommendedName>
        <fullName evidence="11">Fe2OG dioxygenase domain-containing protein</fullName>
    </recommendedName>
</protein>
<keyword evidence="6" id="KW-0732">Signal</keyword>
<evidence type="ECO:0008006" key="11">
    <source>
        <dbReference type="Google" id="ProtNLM"/>
    </source>
</evidence>
<evidence type="ECO:0000259" key="8">
    <source>
        <dbReference type="PROSITE" id="PS51471"/>
    </source>
</evidence>
<dbReference type="AlphaFoldDB" id="A0A6G0W7R8"/>
<evidence type="ECO:0000256" key="5">
    <source>
        <dbReference type="ARBA" id="ARBA00023004"/>
    </source>
</evidence>
<dbReference type="GO" id="GO:0004656">
    <property type="term" value="F:procollagen-proline 4-dioxygenase activity"/>
    <property type="evidence" value="ECO:0007669"/>
    <property type="project" value="TreeGrafter"/>
</dbReference>
<evidence type="ECO:0000256" key="1">
    <source>
        <dbReference type="ARBA" id="ARBA00001961"/>
    </source>
</evidence>
<dbReference type="PROSITE" id="PS50309">
    <property type="entry name" value="DC"/>
    <property type="match status" value="1"/>
</dbReference>
<evidence type="ECO:0000313" key="9">
    <source>
        <dbReference type="EMBL" id="KAF0722215.1"/>
    </source>
</evidence>
<dbReference type="Gene3D" id="2.60.120.620">
    <property type="entry name" value="q2cbj1_9rhob like domain"/>
    <property type="match status" value="1"/>
</dbReference>
<dbReference type="PANTHER" id="PTHR10869:SF226">
    <property type="entry name" value="PROLYL 4-HYDROXYLASE ALPHA SUBUNIT DOMAIN-CONTAINING PROTEIN"/>
    <property type="match status" value="1"/>
</dbReference>
<keyword evidence="10" id="KW-1185">Reference proteome</keyword>
<dbReference type="EMBL" id="VJMJ01000343">
    <property type="protein sequence ID" value="KAF0722215.1"/>
    <property type="molecule type" value="Genomic_DNA"/>
</dbReference>
<dbReference type="InterPro" id="IPR045054">
    <property type="entry name" value="P4HA-like"/>
</dbReference>
<name>A0A6G0W7R8_9STRA</name>
<dbReference type="GO" id="GO:0005783">
    <property type="term" value="C:endoplasmic reticulum"/>
    <property type="evidence" value="ECO:0007669"/>
    <property type="project" value="TreeGrafter"/>
</dbReference>
<evidence type="ECO:0000256" key="3">
    <source>
        <dbReference type="ARBA" id="ARBA00022964"/>
    </source>
</evidence>
<dbReference type="GO" id="GO:0035556">
    <property type="term" value="P:intracellular signal transduction"/>
    <property type="evidence" value="ECO:0007669"/>
    <property type="project" value="InterPro"/>
</dbReference>
<dbReference type="InterPro" id="IPR005123">
    <property type="entry name" value="Oxoglu/Fe-dep_dioxygenase_dom"/>
</dbReference>
<keyword evidence="3" id="KW-0223">Dioxygenase</keyword>
<reference evidence="9 10" key="1">
    <citation type="submission" date="2019-07" db="EMBL/GenBank/DDBJ databases">
        <title>Genomics analysis of Aphanomyces spp. identifies a new class of oomycete effector associated with host adaptation.</title>
        <authorList>
            <person name="Gaulin E."/>
        </authorList>
    </citation>
    <scope>NUCLEOTIDE SEQUENCE [LARGE SCALE GENOMIC DNA]</scope>
    <source>
        <strain evidence="9 10">ATCC 201684</strain>
    </source>
</reference>
<feature type="chain" id="PRO_5026330943" description="Fe2OG dioxygenase domain-containing protein" evidence="6">
    <location>
        <begin position="31"/>
        <end position="468"/>
    </location>
</feature>
<dbReference type="InterPro" id="IPR006620">
    <property type="entry name" value="Pro_4_hyd_alph"/>
</dbReference>
<evidence type="ECO:0000313" key="10">
    <source>
        <dbReference type="Proteomes" id="UP000481153"/>
    </source>
</evidence>
<accession>A0A6G0W7R8</accession>
<keyword evidence="5" id="KW-0408">Iron</keyword>
<dbReference type="InterPro" id="IPR036208">
    <property type="entry name" value="VHL_sf"/>
</dbReference>
<dbReference type="InterPro" id="IPR003533">
    <property type="entry name" value="Doublecortin_dom"/>
</dbReference>
<dbReference type="Proteomes" id="UP000481153">
    <property type="component" value="Unassembled WGS sequence"/>
</dbReference>
<organism evidence="9 10">
    <name type="scientific">Aphanomyces euteiches</name>
    <dbReference type="NCBI Taxonomy" id="100861"/>
    <lineage>
        <taxon>Eukaryota</taxon>
        <taxon>Sar</taxon>
        <taxon>Stramenopiles</taxon>
        <taxon>Oomycota</taxon>
        <taxon>Saprolegniomycetes</taxon>
        <taxon>Saprolegniales</taxon>
        <taxon>Verrucalvaceae</taxon>
        <taxon>Aphanomyces</taxon>
    </lineage>
</organism>
<dbReference type="Pfam" id="PF13640">
    <property type="entry name" value="2OG-FeII_Oxy_3"/>
    <property type="match status" value="1"/>
</dbReference>
<dbReference type="VEuPathDB" id="FungiDB:AeMF1_016307"/>
<evidence type="ECO:0000256" key="6">
    <source>
        <dbReference type="SAM" id="SignalP"/>
    </source>
</evidence>
<keyword evidence="2" id="KW-0479">Metal-binding</keyword>
<evidence type="ECO:0000259" key="7">
    <source>
        <dbReference type="PROSITE" id="PS50309"/>
    </source>
</evidence>
<comment type="caution">
    <text evidence="9">The sequence shown here is derived from an EMBL/GenBank/DDBJ whole genome shotgun (WGS) entry which is preliminary data.</text>
</comment>
<feature type="domain" description="Doublecortin" evidence="7">
    <location>
        <begin position="32"/>
        <end position="119"/>
    </location>
</feature>
<dbReference type="PANTHER" id="PTHR10869">
    <property type="entry name" value="PROLYL 4-HYDROXYLASE ALPHA SUBUNIT"/>
    <property type="match status" value="1"/>
</dbReference>
<keyword evidence="4" id="KW-0560">Oxidoreductase</keyword>
<feature type="signal peptide" evidence="6">
    <location>
        <begin position="1"/>
        <end position="30"/>
    </location>
</feature>
<dbReference type="SMART" id="SM00702">
    <property type="entry name" value="P4Hc"/>
    <property type="match status" value="1"/>
</dbReference>